<name>A0ACD5VG02_AVESA</name>
<keyword evidence="2" id="KW-1185">Reference proteome</keyword>
<organism evidence="1 2">
    <name type="scientific">Avena sativa</name>
    <name type="common">Oat</name>
    <dbReference type="NCBI Taxonomy" id="4498"/>
    <lineage>
        <taxon>Eukaryota</taxon>
        <taxon>Viridiplantae</taxon>
        <taxon>Streptophyta</taxon>
        <taxon>Embryophyta</taxon>
        <taxon>Tracheophyta</taxon>
        <taxon>Spermatophyta</taxon>
        <taxon>Magnoliopsida</taxon>
        <taxon>Liliopsida</taxon>
        <taxon>Poales</taxon>
        <taxon>Poaceae</taxon>
        <taxon>BOP clade</taxon>
        <taxon>Pooideae</taxon>
        <taxon>Poodae</taxon>
        <taxon>Poeae</taxon>
        <taxon>Poeae Chloroplast Group 1 (Aveneae type)</taxon>
        <taxon>Aveninae</taxon>
        <taxon>Avena</taxon>
    </lineage>
</organism>
<dbReference type="EnsemblPlants" id="AVESA.00010b.r2.3AG0418340.1">
    <property type="protein sequence ID" value="AVESA.00010b.r2.3AG0418340.1.CDS"/>
    <property type="gene ID" value="AVESA.00010b.r2.3AG0418340"/>
</dbReference>
<evidence type="ECO:0000313" key="1">
    <source>
        <dbReference type="EnsemblPlants" id="AVESA.00010b.r2.3AG0418340.1.CDS"/>
    </source>
</evidence>
<protein>
    <submittedName>
        <fullName evidence="1">Uncharacterized protein</fullName>
    </submittedName>
</protein>
<evidence type="ECO:0000313" key="2">
    <source>
        <dbReference type="Proteomes" id="UP001732700"/>
    </source>
</evidence>
<proteinExistence type="predicted"/>
<dbReference type="Proteomes" id="UP001732700">
    <property type="component" value="Chromosome 3A"/>
</dbReference>
<sequence>MDIGEATKKVALEAKLAAKYSRNAELEAMVSLLEAENTRLRKAVPEGEAMYPTGGSGPTIGRLEEGFGGNKQKPVDKLGEHVVDDVIDVSDGEEEGMAVDVDMGGSAEVGVAAVPTPVKCAMRVSTGQSDDEIEILDAEEGGGGNIGSGCDAHVDLEDDDVSITPQGKHRAVARVISDSESGDDDGGHENEEVCVTSSRKLVLLNVSDSESENDDGELYEMEGRSAAATRRSAQLAKSQSKRIRPVCQTLEFVEPKDHEETGENSEEDDSMDEFIDDADCTNSADSAEEYSAELEESDNEENFERVGGNIGSVCCDAHVDLEDDDVSNTPQGKHRAAARVISDRESGDDDDDEDDGGNGNEVCVTSSRKRVLRDVSESESEGVGQGVNSKDDDDELYEMEGCSTPVTRHSARLVESRSKRIQPARRTLEFVEPKDHEESEDDSEEDDSMDEFIDDADCTENSSVAAEEYSAGLEEADNEENYEDLMARLRGRRSAKNEEWEYEAEMLSAFAEQPELCLKAVCALYRKQTEEEKTQRSTIVHNKKGFNQIDAPRGSRIAQFLLDGDASGPLKKSAHDLEKYERYGLEFCHKMALRYSRQLFGIYKQKEDPYFP</sequence>
<reference evidence="1" key="2">
    <citation type="submission" date="2025-09" db="UniProtKB">
        <authorList>
            <consortium name="EnsemblPlants"/>
        </authorList>
    </citation>
    <scope>IDENTIFICATION</scope>
</reference>
<accession>A0ACD5VG02</accession>
<reference evidence="1" key="1">
    <citation type="submission" date="2021-05" db="EMBL/GenBank/DDBJ databases">
        <authorList>
            <person name="Scholz U."/>
            <person name="Mascher M."/>
            <person name="Fiebig A."/>
        </authorList>
    </citation>
    <scope>NUCLEOTIDE SEQUENCE [LARGE SCALE GENOMIC DNA]</scope>
</reference>